<comment type="caution">
    <text evidence="2">The sequence shown here is derived from an EMBL/GenBank/DDBJ whole genome shotgun (WGS) entry which is preliminary data.</text>
</comment>
<reference evidence="2 3" key="1">
    <citation type="submission" date="2024-01" db="EMBL/GenBank/DDBJ databases">
        <authorList>
            <person name="Allen C."/>
            <person name="Tagirdzhanova G."/>
        </authorList>
    </citation>
    <scope>NUCLEOTIDE SEQUENCE [LARGE SCALE GENOMIC DNA]</scope>
</reference>
<sequence>MVIKNSVGLSTAPLNKTGQQGGRTASATWAQVAARPKGGLAAPPPALLKTNNSADQPTVTAYKERAVTVKLRDHGLV</sequence>
<evidence type="ECO:0000313" key="2">
    <source>
        <dbReference type="EMBL" id="CAK7217153.1"/>
    </source>
</evidence>
<dbReference type="Proteomes" id="UP001642482">
    <property type="component" value="Unassembled WGS sequence"/>
</dbReference>
<evidence type="ECO:0000313" key="3">
    <source>
        <dbReference type="Proteomes" id="UP001642482"/>
    </source>
</evidence>
<keyword evidence="3" id="KW-1185">Reference proteome</keyword>
<gene>
    <name evidence="2" type="ORF">SEUCBS140593_003108</name>
</gene>
<organism evidence="2 3">
    <name type="scientific">Sporothrix eucalyptigena</name>
    <dbReference type="NCBI Taxonomy" id="1812306"/>
    <lineage>
        <taxon>Eukaryota</taxon>
        <taxon>Fungi</taxon>
        <taxon>Dikarya</taxon>
        <taxon>Ascomycota</taxon>
        <taxon>Pezizomycotina</taxon>
        <taxon>Sordariomycetes</taxon>
        <taxon>Sordariomycetidae</taxon>
        <taxon>Ophiostomatales</taxon>
        <taxon>Ophiostomataceae</taxon>
        <taxon>Sporothrix</taxon>
    </lineage>
</organism>
<accession>A0ABP0BC46</accession>
<feature type="compositionally biased region" description="Polar residues" evidence="1">
    <location>
        <begin position="7"/>
        <end position="27"/>
    </location>
</feature>
<proteinExistence type="predicted"/>
<dbReference type="EMBL" id="CAWUHD010000023">
    <property type="protein sequence ID" value="CAK7217153.1"/>
    <property type="molecule type" value="Genomic_DNA"/>
</dbReference>
<feature type="region of interest" description="Disordered" evidence="1">
    <location>
        <begin position="1"/>
        <end position="27"/>
    </location>
</feature>
<protein>
    <submittedName>
        <fullName evidence="2">Uncharacterized protein</fullName>
    </submittedName>
</protein>
<evidence type="ECO:0000256" key="1">
    <source>
        <dbReference type="SAM" id="MobiDB-lite"/>
    </source>
</evidence>
<name>A0ABP0BC46_9PEZI</name>